<feature type="compositionally biased region" description="Polar residues" evidence="2">
    <location>
        <begin position="1"/>
        <end position="10"/>
    </location>
</feature>
<evidence type="ECO:0000256" key="1">
    <source>
        <dbReference type="SAM" id="Coils"/>
    </source>
</evidence>
<name>A0AAD4HDK0_9AGAM</name>
<reference evidence="3" key="1">
    <citation type="journal article" date="2020" name="New Phytol.">
        <title>Comparative genomics reveals dynamic genome evolution in host specialist ectomycorrhizal fungi.</title>
        <authorList>
            <person name="Lofgren L.A."/>
            <person name="Nguyen N.H."/>
            <person name="Vilgalys R."/>
            <person name="Ruytinx J."/>
            <person name="Liao H.L."/>
            <person name="Branco S."/>
            <person name="Kuo A."/>
            <person name="LaButti K."/>
            <person name="Lipzen A."/>
            <person name="Andreopoulos W."/>
            <person name="Pangilinan J."/>
            <person name="Riley R."/>
            <person name="Hundley H."/>
            <person name="Na H."/>
            <person name="Barry K."/>
            <person name="Grigoriev I.V."/>
            <person name="Stajich J.E."/>
            <person name="Kennedy P.G."/>
        </authorList>
    </citation>
    <scope>NUCLEOTIDE SEQUENCE</scope>
    <source>
        <strain evidence="3">FC203</strain>
    </source>
</reference>
<evidence type="ECO:0000313" key="3">
    <source>
        <dbReference type="EMBL" id="KAG1888024.1"/>
    </source>
</evidence>
<protein>
    <submittedName>
        <fullName evidence="3">Uncharacterized protein</fullName>
    </submittedName>
</protein>
<accession>A0AAD4HDK0</accession>
<dbReference type="EMBL" id="JABBWK010000184">
    <property type="protein sequence ID" value="KAG1888024.1"/>
    <property type="molecule type" value="Genomic_DNA"/>
</dbReference>
<sequence>MSAPVNNNYTKVMGQGDASPEPELMMDAEIHDSDVRHFAQLGFALSVKTLAKQHGFHENTVRNIYMQLNDYAEAMEVIEEMRDAAEEQAVVAILKRKEEDIKEEEDVKEEEE</sequence>
<gene>
    <name evidence="3" type="ORF">F5891DRAFT_1199347</name>
</gene>
<evidence type="ECO:0000256" key="2">
    <source>
        <dbReference type="SAM" id="MobiDB-lite"/>
    </source>
</evidence>
<keyword evidence="1" id="KW-0175">Coiled coil</keyword>
<dbReference type="GeneID" id="64663044"/>
<feature type="coiled-coil region" evidence="1">
    <location>
        <begin position="68"/>
        <end position="111"/>
    </location>
</feature>
<feature type="region of interest" description="Disordered" evidence="2">
    <location>
        <begin position="1"/>
        <end position="21"/>
    </location>
</feature>
<evidence type="ECO:0000313" key="4">
    <source>
        <dbReference type="Proteomes" id="UP001195769"/>
    </source>
</evidence>
<dbReference type="AlphaFoldDB" id="A0AAD4HDK0"/>
<proteinExistence type="predicted"/>
<dbReference type="Proteomes" id="UP001195769">
    <property type="component" value="Unassembled WGS sequence"/>
</dbReference>
<dbReference type="RefSeq" id="XP_041217100.1">
    <property type="nucleotide sequence ID" value="XM_041368746.1"/>
</dbReference>
<organism evidence="3 4">
    <name type="scientific">Suillus fuscotomentosus</name>
    <dbReference type="NCBI Taxonomy" id="1912939"/>
    <lineage>
        <taxon>Eukaryota</taxon>
        <taxon>Fungi</taxon>
        <taxon>Dikarya</taxon>
        <taxon>Basidiomycota</taxon>
        <taxon>Agaricomycotina</taxon>
        <taxon>Agaricomycetes</taxon>
        <taxon>Agaricomycetidae</taxon>
        <taxon>Boletales</taxon>
        <taxon>Suillineae</taxon>
        <taxon>Suillaceae</taxon>
        <taxon>Suillus</taxon>
    </lineage>
</organism>
<comment type="caution">
    <text evidence="3">The sequence shown here is derived from an EMBL/GenBank/DDBJ whole genome shotgun (WGS) entry which is preliminary data.</text>
</comment>
<keyword evidence="4" id="KW-1185">Reference proteome</keyword>